<dbReference type="EMBL" id="JAHZUY010000007">
    <property type="protein sequence ID" value="MBW8268905.1"/>
    <property type="molecule type" value="Genomic_DNA"/>
</dbReference>
<comment type="caution">
    <text evidence="1">The sequence shown here is derived from an EMBL/GenBank/DDBJ whole genome shotgun (WGS) entry which is preliminary data.</text>
</comment>
<reference evidence="1 2" key="1">
    <citation type="submission" date="2021-08" db="EMBL/GenBank/DDBJ databases">
        <title>Caldovatus sediminis gen. nov., sp. nov., a moderately thermophilic bacterium isolated from a hot spring.</title>
        <authorList>
            <person name="Hu C.-J."/>
            <person name="Li W.-J."/>
            <person name="Xian W.-D."/>
        </authorList>
    </citation>
    <scope>NUCLEOTIDE SEQUENCE [LARGE SCALE GENOMIC DNA]</scope>
    <source>
        <strain evidence="1 2">SYSU G05006</strain>
    </source>
</reference>
<sequence length="69" mass="7111">MTTITTRATLRRLFPGKSGGQARRPPAEATVPKARAGSLAGAALPLCGPGPVMPEAMRGVRFGHDGERG</sequence>
<evidence type="ECO:0000313" key="2">
    <source>
        <dbReference type="Proteomes" id="UP001519924"/>
    </source>
</evidence>
<name>A0ABS7EZW5_9PROT</name>
<proteinExistence type="predicted"/>
<accession>A0ABS7EZW5</accession>
<evidence type="ECO:0000313" key="1">
    <source>
        <dbReference type="EMBL" id="MBW8268905.1"/>
    </source>
</evidence>
<keyword evidence="2" id="KW-1185">Reference proteome</keyword>
<gene>
    <name evidence="1" type="ORF">K1J50_05340</name>
</gene>
<protein>
    <submittedName>
        <fullName evidence="1">Uncharacterized protein</fullName>
    </submittedName>
</protein>
<organism evidence="1 2">
    <name type="scientific">Caldovatus aquaticus</name>
    <dbReference type="NCBI Taxonomy" id="2865671"/>
    <lineage>
        <taxon>Bacteria</taxon>
        <taxon>Pseudomonadati</taxon>
        <taxon>Pseudomonadota</taxon>
        <taxon>Alphaproteobacteria</taxon>
        <taxon>Acetobacterales</taxon>
        <taxon>Roseomonadaceae</taxon>
        <taxon>Caldovatus</taxon>
    </lineage>
</organism>
<dbReference type="Proteomes" id="UP001519924">
    <property type="component" value="Unassembled WGS sequence"/>
</dbReference>
<dbReference type="RefSeq" id="WP_220116415.1">
    <property type="nucleotide sequence ID" value="NZ_JAHZUY010000007.1"/>
</dbReference>